<keyword evidence="2" id="KW-1185">Reference proteome</keyword>
<comment type="caution">
    <text evidence="1">The sequence shown here is derived from an EMBL/GenBank/DDBJ whole genome shotgun (WGS) entry which is preliminary data.</text>
</comment>
<reference evidence="1 2" key="1">
    <citation type="submission" date="2016-03" db="EMBL/GenBank/DDBJ databases">
        <title>Whole genome sequencing of Grifola frondosa 9006-11.</title>
        <authorList>
            <person name="Min B."/>
            <person name="Park H."/>
            <person name="Kim J.-G."/>
            <person name="Cho H."/>
            <person name="Oh Y.-L."/>
            <person name="Kong W.-S."/>
            <person name="Choi I.-G."/>
        </authorList>
    </citation>
    <scope>NUCLEOTIDE SEQUENCE [LARGE SCALE GENOMIC DNA]</scope>
    <source>
        <strain evidence="1 2">9006-11</strain>
    </source>
</reference>
<dbReference type="AlphaFoldDB" id="A0A1C7MGJ6"/>
<gene>
    <name evidence="1" type="ORF">A0H81_04051</name>
</gene>
<evidence type="ECO:0000313" key="1">
    <source>
        <dbReference type="EMBL" id="OBZ76041.1"/>
    </source>
</evidence>
<protein>
    <submittedName>
        <fullName evidence="1">Uncharacterized protein</fullName>
    </submittedName>
</protein>
<dbReference type="Proteomes" id="UP000092993">
    <property type="component" value="Unassembled WGS sequence"/>
</dbReference>
<name>A0A1C7MGJ6_GRIFR</name>
<accession>A0A1C7MGJ6</accession>
<sequence>MPRCTVRAMSSRYAMALQSLIQPTFAIASMSSRISEYWNLCRYFAPPAVTCPDAQQPVYQHQSPGPTMLSQLFISIYCSRLSFDRSISTATQAPRTVPNVSQAYSACDALYQLVISMTSGLHRAVMYLHYIANRTPRYSPRSQF</sequence>
<organism evidence="1 2">
    <name type="scientific">Grifola frondosa</name>
    <name type="common">Maitake</name>
    <name type="synonym">Polyporus frondosus</name>
    <dbReference type="NCBI Taxonomy" id="5627"/>
    <lineage>
        <taxon>Eukaryota</taxon>
        <taxon>Fungi</taxon>
        <taxon>Dikarya</taxon>
        <taxon>Basidiomycota</taxon>
        <taxon>Agaricomycotina</taxon>
        <taxon>Agaricomycetes</taxon>
        <taxon>Polyporales</taxon>
        <taxon>Grifolaceae</taxon>
        <taxon>Grifola</taxon>
    </lineage>
</organism>
<proteinExistence type="predicted"/>
<evidence type="ECO:0000313" key="2">
    <source>
        <dbReference type="Proteomes" id="UP000092993"/>
    </source>
</evidence>
<dbReference type="EMBL" id="LUGG01000003">
    <property type="protein sequence ID" value="OBZ76041.1"/>
    <property type="molecule type" value="Genomic_DNA"/>
</dbReference>